<dbReference type="GO" id="GO:0015293">
    <property type="term" value="F:symporter activity"/>
    <property type="evidence" value="ECO:0007669"/>
    <property type="project" value="UniProtKB-KW"/>
</dbReference>
<dbReference type="eggNOG" id="COG1301">
    <property type="taxonomic scope" value="Bacteria"/>
</dbReference>
<dbReference type="AlphaFoldDB" id="A0A096BD13"/>
<feature type="transmembrane region" description="Helical" evidence="7">
    <location>
        <begin position="148"/>
        <end position="166"/>
    </location>
</feature>
<dbReference type="EMBL" id="ADLO01000024">
    <property type="protein sequence ID" value="KGF56891.1"/>
    <property type="molecule type" value="Genomic_DNA"/>
</dbReference>
<evidence type="ECO:0000256" key="6">
    <source>
        <dbReference type="ARBA" id="ARBA00023136"/>
    </source>
</evidence>
<dbReference type="Proteomes" id="UP000029585">
    <property type="component" value="Unassembled WGS sequence"/>
</dbReference>
<feature type="transmembrane region" description="Helical" evidence="7">
    <location>
        <begin position="356"/>
        <end position="379"/>
    </location>
</feature>
<keyword evidence="6 7" id="KW-0472">Membrane</keyword>
<accession>A0A096BD13</accession>
<comment type="subcellular location">
    <subcellularLocation>
        <location evidence="1">Cell membrane</location>
        <topology evidence="1">Multi-pass membrane protein</topology>
    </subcellularLocation>
</comment>
<feature type="transmembrane region" description="Helical" evidence="7">
    <location>
        <begin position="12"/>
        <end position="34"/>
    </location>
</feature>
<evidence type="ECO:0000256" key="3">
    <source>
        <dbReference type="ARBA" id="ARBA00022475"/>
    </source>
</evidence>
<feature type="transmembrane region" description="Helical" evidence="7">
    <location>
        <begin position="46"/>
        <end position="67"/>
    </location>
</feature>
<feature type="transmembrane region" description="Helical" evidence="7">
    <location>
        <begin position="186"/>
        <end position="203"/>
    </location>
</feature>
<feature type="transmembrane region" description="Helical" evidence="7">
    <location>
        <begin position="315"/>
        <end position="344"/>
    </location>
</feature>
<feature type="transmembrane region" description="Helical" evidence="7">
    <location>
        <begin position="223"/>
        <end position="242"/>
    </location>
</feature>
<sequence length="419" mass="43921">MANLQKKSFWQQYGNLILILSGILIGALIGVVVPDFGTTIKPIGDIFLNLLFTIVVPLVFVSIASAVGSMANMKRLGKILGGTIGTFIFTGAIAGVCVLVWVNLFSPSAGTTIELVASEVGEAQTAGELLVSSLTVSDFSDLWDKSNMLPLIIFAILFGFCVSACGGEQSPMGRLLANLNDIIMKFVGIIMLVAPIGLGAYFANLVATYGPEIIGDYGRSMLVYYPLCALYGVIFFPLYAFLAGGRRSVAAMVKNILRPAVTAFATQSSAATIPVNKEACDSIGVPKDVSDLVLPMGCTMHMDGSVLSSITKIAFLYGVFGMDFSGAGTYGMAIVVAILSAFVLSGAPGGGLVGEMLIVSMFNFPAEAFPIIATLGFLFDPAATCLNASGDTIASMLVTRLVEGKEWLDKAAAAKKSRV</sequence>
<dbReference type="InterPro" id="IPR036458">
    <property type="entry name" value="Na:dicarbo_symporter_sf"/>
</dbReference>
<dbReference type="PANTHER" id="PTHR42865:SF7">
    <property type="entry name" value="PROTON_GLUTAMATE-ASPARTATE SYMPORTER"/>
    <property type="match status" value="1"/>
</dbReference>
<dbReference type="PATRIC" id="fig|742738.3.peg.634"/>
<evidence type="ECO:0000256" key="5">
    <source>
        <dbReference type="ARBA" id="ARBA00022989"/>
    </source>
</evidence>
<protein>
    <submittedName>
        <fullName evidence="8">Uncharacterized protein</fullName>
    </submittedName>
</protein>
<evidence type="ECO:0000313" key="9">
    <source>
        <dbReference type="Proteomes" id="UP000029585"/>
    </source>
</evidence>
<dbReference type="RefSeq" id="WP_044938826.1">
    <property type="nucleotide sequence ID" value="NZ_KN174161.1"/>
</dbReference>
<evidence type="ECO:0000256" key="2">
    <source>
        <dbReference type="ARBA" id="ARBA00022448"/>
    </source>
</evidence>
<keyword evidence="3" id="KW-1003">Cell membrane</keyword>
<keyword evidence="2" id="KW-0813">Transport</keyword>
<keyword evidence="4 7" id="KW-0812">Transmembrane</keyword>
<dbReference type="PRINTS" id="PR00173">
    <property type="entry name" value="EDTRNSPORT"/>
</dbReference>
<feature type="transmembrane region" description="Helical" evidence="7">
    <location>
        <begin position="79"/>
        <end position="102"/>
    </location>
</feature>
<evidence type="ECO:0000313" key="8">
    <source>
        <dbReference type="EMBL" id="KGF56891.1"/>
    </source>
</evidence>
<dbReference type="Pfam" id="PF00375">
    <property type="entry name" value="SDF"/>
    <property type="match status" value="1"/>
</dbReference>
<dbReference type="PANTHER" id="PTHR42865">
    <property type="entry name" value="PROTON/GLUTAMATE-ASPARTATE SYMPORTER"/>
    <property type="match status" value="1"/>
</dbReference>
<dbReference type="GO" id="GO:0005886">
    <property type="term" value="C:plasma membrane"/>
    <property type="evidence" value="ECO:0007669"/>
    <property type="project" value="UniProtKB-SubCell"/>
</dbReference>
<comment type="caution">
    <text evidence="8">The sequence shown here is derived from an EMBL/GenBank/DDBJ whole genome shotgun (WGS) entry which is preliminary data.</text>
</comment>
<dbReference type="InterPro" id="IPR001991">
    <property type="entry name" value="Na-dicarboxylate_symporter"/>
</dbReference>
<proteinExistence type="predicted"/>
<evidence type="ECO:0000256" key="1">
    <source>
        <dbReference type="ARBA" id="ARBA00004651"/>
    </source>
</evidence>
<evidence type="ECO:0000256" key="4">
    <source>
        <dbReference type="ARBA" id="ARBA00022692"/>
    </source>
</evidence>
<dbReference type="GO" id="GO:0006835">
    <property type="term" value="P:dicarboxylic acid transport"/>
    <property type="evidence" value="ECO:0007669"/>
    <property type="project" value="TreeGrafter"/>
</dbReference>
<gene>
    <name evidence="8" type="ORF">HMPREF9460_00610</name>
</gene>
<dbReference type="Gene3D" id="1.10.3860.10">
    <property type="entry name" value="Sodium:dicarboxylate symporter"/>
    <property type="match status" value="1"/>
</dbReference>
<organism evidence="8 9">
    <name type="scientific">Flavonifractor plautii 1_3_50AFAA</name>
    <dbReference type="NCBI Taxonomy" id="742738"/>
    <lineage>
        <taxon>Bacteria</taxon>
        <taxon>Bacillati</taxon>
        <taxon>Bacillota</taxon>
        <taxon>Clostridia</taxon>
        <taxon>Eubacteriales</taxon>
        <taxon>Oscillospiraceae</taxon>
        <taxon>Flavonifractor</taxon>
    </lineage>
</organism>
<keyword evidence="9" id="KW-1185">Reference proteome</keyword>
<dbReference type="HOGENOM" id="CLU_019375_7_2_9"/>
<reference evidence="8 9" key="1">
    <citation type="submission" date="2011-08" db="EMBL/GenBank/DDBJ databases">
        <title>The Genome Sequence of Clostridium orbiscindens 1_3_50AFAA.</title>
        <authorList>
            <consortium name="The Broad Institute Genome Sequencing Platform"/>
            <person name="Earl A."/>
            <person name="Ward D."/>
            <person name="Feldgarden M."/>
            <person name="Gevers D."/>
            <person name="Daigneault M."/>
            <person name="Strauss J."/>
            <person name="Allen-Vercoe E."/>
            <person name="Young S.K."/>
            <person name="Zeng Q."/>
            <person name="Gargeya S."/>
            <person name="Fitzgerald M."/>
            <person name="Haas B."/>
            <person name="Abouelleil A."/>
            <person name="Alvarado L."/>
            <person name="Arachchi H.M."/>
            <person name="Berlin A."/>
            <person name="Brown A."/>
            <person name="Chapman S.B."/>
            <person name="Chen Z."/>
            <person name="Dunbar C."/>
            <person name="Freedman E."/>
            <person name="Gearin G."/>
            <person name="Gellesch M."/>
            <person name="Goldberg J."/>
            <person name="Griggs A."/>
            <person name="Gujja S."/>
            <person name="Heiman D."/>
            <person name="Howarth C."/>
            <person name="Larson L."/>
            <person name="Lui A."/>
            <person name="MacDonald P.J.P."/>
            <person name="Montmayeur A."/>
            <person name="Murphy C."/>
            <person name="Neiman D."/>
            <person name="Pearson M."/>
            <person name="Priest M."/>
            <person name="Roberts A."/>
            <person name="Saif S."/>
            <person name="Shea T."/>
            <person name="Shenoy N."/>
            <person name="Sisk P."/>
            <person name="Stolte C."/>
            <person name="Sykes S."/>
            <person name="Wortman J."/>
            <person name="Nusbaum C."/>
            <person name="Birren B."/>
        </authorList>
    </citation>
    <scope>NUCLEOTIDE SEQUENCE [LARGE SCALE GENOMIC DNA]</scope>
    <source>
        <strain evidence="8 9">1_3_50AFAA</strain>
    </source>
</reference>
<dbReference type="SUPFAM" id="SSF118215">
    <property type="entry name" value="Proton glutamate symport protein"/>
    <property type="match status" value="1"/>
</dbReference>
<evidence type="ECO:0000256" key="7">
    <source>
        <dbReference type="SAM" id="Phobius"/>
    </source>
</evidence>
<name>A0A096BD13_FLAPL</name>
<keyword evidence="5 7" id="KW-1133">Transmembrane helix</keyword>